<name>A0ABR6GVP1_9BURK</name>
<keyword evidence="4" id="KW-1185">Reference proteome</keyword>
<dbReference type="Gene3D" id="3.40.50.1820">
    <property type="entry name" value="alpha/beta hydrolase"/>
    <property type="match status" value="1"/>
</dbReference>
<protein>
    <submittedName>
        <fullName evidence="3">Alpha-beta hydrolase superfamily lysophospholipase</fullName>
    </submittedName>
</protein>
<accession>A0ABR6GVP1</accession>
<reference evidence="3 4" key="1">
    <citation type="submission" date="2020-08" db="EMBL/GenBank/DDBJ databases">
        <title>Genomic Encyclopedia of Type Strains, Phase III (KMG-III): the genomes of soil and plant-associated and newly described type strains.</title>
        <authorList>
            <person name="Whitman W."/>
        </authorList>
    </citation>
    <scope>NUCLEOTIDE SEQUENCE [LARGE SCALE GENOMIC DNA]</scope>
    <source>
        <strain evidence="3 4">CECT 7247</strain>
    </source>
</reference>
<sequence length="445" mass="48536">MSRSALTFDDRAESAPGERTLTLTPTLPPHTPRRRAARWLLTAGLLLGIVSCATRVAPPQAVVPASFADYRQQALQTLTEGRAFRGARAVEEAQLNAPREWRPAGPVRGGVLLVHGLGDSPWSFTDIGQALAQQGFVARTVLLPGHGTQPRDMLEVTMEQWRAVVESQVALLQRDAGPVYLGGFSTGANLVLDHAYRHPEVAGLLLFSPAIRSSVSLDWLAPALRYVRPWLIETSPQSETIPVRYSMVPTNGFAQFYRTSRLAQDHLSSAPFDRPVLMVLAEGDSVVDVAHAAKTFHARFTHPASRLIWYGHHLPPTSDDPRVIARPDVLPQWRISQFSHMGVLFSPKNPLYGQAGSLKLCRNSRDGEAIRACEQGAEVWYSDWGYTEPGKIHARLTFNPYFDLQTRLMEEVMAAGIPRPSAGPGDGTADAPADTAPAAPTASGP</sequence>
<feature type="region of interest" description="Disordered" evidence="1">
    <location>
        <begin position="1"/>
        <end position="30"/>
    </location>
</feature>
<gene>
    <name evidence="3" type="ORF">FHS28_003586</name>
</gene>
<dbReference type="Proteomes" id="UP000574369">
    <property type="component" value="Unassembled WGS sequence"/>
</dbReference>
<dbReference type="InterPro" id="IPR022742">
    <property type="entry name" value="Hydrolase_4"/>
</dbReference>
<keyword evidence="3" id="KW-0378">Hydrolase</keyword>
<dbReference type="PANTHER" id="PTHR11614">
    <property type="entry name" value="PHOSPHOLIPASE-RELATED"/>
    <property type="match status" value="1"/>
</dbReference>
<feature type="compositionally biased region" description="Low complexity" evidence="1">
    <location>
        <begin position="420"/>
        <end position="445"/>
    </location>
</feature>
<dbReference type="EMBL" id="JACHXO010000006">
    <property type="protein sequence ID" value="MBB3196176.1"/>
    <property type="molecule type" value="Genomic_DNA"/>
</dbReference>
<dbReference type="Pfam" id="PF12146">
    <property type="entry name" value="Hydrolase_4"/>
    <property type="match status" value="1"/>
</dbReference>
<organism evidence="3 4">
    <name type="scientific">Roseateles terrae</name>
    <dbReference type="NCBI Taxonomy" id="431060"/>
    <lineage>
        <taxon>Bacteria</taxon>
        <taxon>Pseudomonadati</taxon>
        <taxon>Pseudomonadota</taxon>
        <taxon>Betaproteobacteria</taxon>
        <taxon>Burkholderiales</taxon>
        <taxon>Sphaerotilaceae</taxon>
        <taxon>Roseateles</taxon>
    </lineage>
</organism>
<dbReference type="InterPro" id="IPR029058">
    <property type="entry name" value="AB_hydrolase_fold"/>
</dbReference>
<dbReference type="InterPro" id="IPR051044">
    <property type="entry name" value="MAG_DAG_Lipase"/>
</dbReference>
<dbReference type="GO" id="GO:0016787">
    <property type="term" value="F:hydrolase activity"/>
    <property type="evidence" value="ECO:0007669"/>
    <property type="project" value="UniProtKB-KW"/>
</dbReference>
<evidence type="ECO:0000256" key="1">
    <source>
        <dbReference type="SAM" id="MobiDB-lite"/>
    </source>
</evidence>
<evidence type="ECO:0000259" key="2">
    <source>
        <dbReference type="Pfam" id="PF12146"/>
    </source>
</evidence>
<comment type="caution">
    <text evidence="3">The sequence shown here is derived from an EMBL/GenBank/DDBJ whole genome shotgun (WGS) entry which is preliminary data.</text>
</comment>
<feature type="region of interest" description="Disordered" evidence="1">
    <location>
        <begin position="417"/>
        <end position="445"/>
    </location>
</feature>
<feature type="domain" description="Serine aminopeptidase S33" evidence="2">
    <location>
        <begin position="106"/>
        <end position="238"/>
    </location>
</feature>
<dbReference type="SUPFAM" id="SSF53474">
    <property type="entry name" value="alpha/beta-Hydrolases"/>
    <property type="match status" value="1"/>
</dbReference>
<evidence type="ECO:0000313" key="3">
    <source>
        <dbReference type="EMBL" id="MBB3196176.1"/>
    </source>
</evidence>
<proteinExistence type="predicted"/>
<evidence type="ECO:0000313" key="4">
    <source>
        <dbReference type="Proteomes" id="UP000574369"/>
    </source>
</evidence>